<evidence type="ECO:0000313" key="2">
    <source>
        <dbReference type="EMBL" id="KAJ8869598.1"/>
    </source>
</evidence>
<keyword evidence="1" id="KW-1133">Transmembrane helix</keyword>
<comment type="caution">
    <text evidence="2">The sequence shown here is derived from an EMBL/GenBank/DDBJ whole genome shotgun (WGS) entry which is preliminary data.</text>
</comment>
<feature type="transmembrane region" description="Helical" evidence="1">
    <location>
        <begin position="55"/>
        <end position="71"/>
    </location>
</feature>
<reference evidence="2 3" key="1">
    <citation type="submission" date="2023-02" db="EMBL/GenBank/DDBJ databases">
        <title>LHISI_Scaffold_Assembly.</title>
        <authorList>
            <person name="Stuart O.P."/>
            <person name="Cleave R."/>
            <person name="Magrath M.J.L."/>
            <person name="Mikheyev A.S."/>
        </authorList>
    </citation>
    <scope>NUCLEOTIDE SEQUENCE [LARGE SCALE GENOMIC DNA]</scope>
    <source>
        <strain evidence="2">Daus_M_001</strain>
        <tissue evidence="2">Leg muscle</tissue>
    </source>
</reference>
<evidence type="ECO:0000256" key="1">
    <source>
        <dbReference type="SAM" id="Phobius"/>
    </source>
</evidence>
<proteinExistence type="predicted"/>
<evidence type="ECO:0000313" key="3">
    <source>
        <dbReference type="Proteomes" id="UP001159363"/>
    </source>
</evidence>
<gene>
    <name evidence="2" type="ORF">PR048_028590</name>
</gene>
<sequence>MKRCYSRRRPAYVKLYHLDAQGYQLACSLSVGDSPERKRRPCSFIGRDSLAKSSACLYRSFVFILLVYIMIQQSEKAVSRYVGRHENVFSVRGVSKVPSRHRLEGTFFSGSCDVVVRLLASHLGEPDSIPGGVSSRTMLLAYGFSRGYPVPPPLSAGAAPYSPRFTLIGSQGVDLTTGNIPNRRDKLCLLKAPPCASLVYREIPAFVRAVVSCTSSVSSGLRASPQQSRDSSSAAGFCQKKDWLHERAIPAPLLRVFFVESSREDLSHIPCALSMWTFIRPKTISKPLVNAVGARVGHLA</sequence>
<keyword evidence="1" id="KW-0812">Transmembrane</keyword>
<accession>A0ABQ9GBF5</accession>
<keyword evidence="1" id="KW-0472">Membrane</keyword>
<protein>
    <submittedName>
        <fullName evidence="2">Uncharacterized protein</fullName>
    </submittedName>
</protein>
<dbReference type="Proteomes" id="UP001159363">
    <property type="component" value="Chromosome 12"/>
</dbReference>
<keyword evidence="3" id="KW-1185">Reference proteome</keyword>
<name>A0ABQ9GBF5_9NEOP</name>
<dbReference type="EMBL" id="JARBHB010000013">
    <property type="protein sequence ID" value="KAJ8869598.1"/>
    <property type="molecule type" value="Genomic_DNA"/>
</dbReference>
<organism evidence="2 3">
    <name type="scientific">Dryococelus australis</name>
    <dbReference type="NCBI Taxonomy" id="614101"/>
    <lineage>
        <taxon>Eukaryota</taxon>
        <taxon>Metazoa</taxon>
        <taxon>Ecdysozoa</taxon>
        <taxon>Arthropoda</taxon>
        <taxon>Hexapoda</taxon>
        <taxon>Insecta</taxon>
        <taxon>Pterygota</taxon>
        <taxon>Neoptera</taxon>
        <taxon>Polyneoptera</taxon>
        <taxon>Phasmatodea</taxon>
        <taxon>Verophasmatodea</taxon>
        <taxon>Anareolatae</taxon>
        <taxon>Phasmatidae</taxon>
        <taxon>Eurycanthinae</taxon>
        <taxon>Dryococelus</taxon>
    </lineage>
</organism>